<organism evidence="2 3">
    <name type="scientific">Onychostoma macrolepis</name>
    <dbReference type="NCBI Taxonomy" id="369639"/>
    <lineage>
        <taxon>Eukaryota</taxon>
        <taxon>Metazoa</taxon>
        <taxon>Chordata</taxon>
        <taxon>Craniata</taxon>
        <taxon>Vertebrata</taxon>
        <taxon>Euteleostomi</taxon>
        <taxon>Actinopterygii</taxon>
        <taxon>Neopterygii</taxon>
        <taxon>Teleostei</taxon>
        <taxon>Ostariophysi</taxon>
        <taxon>Cypriniformes</taxon>
        <taxon>Cyprinidae</taxon>
        <taxon>Acrossocheilinae</taxon>
        <taxon>Onychostoma</taxon>
    </lineage>
</organism>
<feature type="region of interest" description="Disordered" evidence="1">
    <location>
        <begin position="102"/>
        <end position="123"/>
    </location>
</feature>
<keyword evidence="3" id="KW-1185">Reference proteome</keyword>
<comment type="caution">
    <text evidence="2">The sequence shown here is derived from an EMBL/GenBank/DDBJ whole genome shotgun (WGS) entry which is preliminary data.</text>
</comment>
<evidence type="ECO:0000256" key="1">
    <source>
        <dbReference type="SAM" id="MobiDB-lite"/>
    </source>
</evidence>
<feature type="compositionally biased region" description="Basic and acidic residues" evidence="1">
    <location>
        <begin position="161"/>
        <end position="177"/>
    </location>
</feature>
<dbReference type="EMBL" id="JAAMOB010000022">
    <property type="protein sequence ID" value="KAF4097450.1"/>
    <property type="molecule type" value="Genomic_DNA"/>
</dbReference>
<accession>A0A7J6BR05</accession>
<proteinExistence type="predicted"/>
<dbReference type="Proteomes" id="UP000579812">
    <property type="component" value="Unassembled WGS sequence"/>
</dbReference>
<evidence type="ECO:0000313" key="2">
    <source>
        <dbReference type="EMBL" id="KAF4097450.1"/>
    </source>
</evidence>
<reference evidence="2 3" key="1">
    <citation type="submission" date="2020-04" db="EMBL/GenBank/DDBJ databases">
        <title>Chromosome-level genome assembly of a cyprinid fish Onychostoma macrolepis by integration of Nanopore Sequencing, Bionano and Hi-C technology.</title>
        <authorList>
            <person name="Wang D."/>
        </authorList>
    </citation>
    <scope>NUCLEOTIDE SEQUENCE [LARGE SCALE GENOMIC DNA]</scope>
    <source>
        <strain evidence="2">SWU-2019</strain>
        <tissue evidence="2">Muscle</tissue>
    </source>
</reference>
<evidence type="ECO:0000313" key="3">
    <source>
        <dbReference type="Proteomes" id="UP000579812"/>
    </source>
</evidence>
<gene>
    <name evidence="2" type="ORF">G5714_021458</name>
</gene>
<feature type="region of interest" description="Disordered" evidence="1">
    <location>
        <begin position="155"/>
        <end position="177"/>
    </location>
</feature>
<name>A0A7J6BR05_9TELE</name>
<sequence length="177" mass="20006">MDYWIRLNKAVDVAEECLKRQGRNLEGPSKDVTMMFVKHCPDPALSAVLKFKTADKWKASEIQERLDDHQTQLKIQQQWARSKHSGVERYATANVQAAAIDESTQSRASPSLRKHGSSGAALQVFPGNEPARVEELRRTSVLFVDALYERIRPASKATAMKHQERHEQASHPETDNS</sequence>
<protein>
    <submittedName>
        <fullName evidence="2">Uncharacterized protein</fullName>
    </submittedName>
</protein>
<dbReference type="AlphaFoldDB" id="A0A7J6BR05"/>